<evidence type="ECO:0000313" key="1">
    <source>
        <dbReference type="EMBL" id="GBC99221.1"/>
    </source>
</evidence>
<comment type="caution">
    <text evidence="1">The sequence shown here is derived from an EMBL/GenBank/DDBJ whole genome shotgun (WGS) entry which is preliminary data.</text>
</comment>
<name>A0A2H5XDG0_9BACT</name>
<protein>
    <submittedName>
        <fullName evidence="1">Uncharacterized protein</fullName>
    </submittedName>
</protein>
<accession>A0A2H5XDG0</accession>
<gene>
    <name evidence="1" type="ORF">HRbin17_01743</name>
</gene>
<dbReference type="AlphaFoldDB" id="A0A2H5XDG0"/>
<proteinExistence type="predicted"/>
<evidence type="ECO:0000313" key="2">
    <source>
        <dbReference type="Proteomes" id="UP000236173"/>
    </source>
</evidence>
<sequence>MDRSTLKLVGAVLLAALAIALAVFSAWRSLRPQGQAVGSLGYLGSEREEALKTAPKAAPQSERR</sequence>
<reference evidence="2" key="1">
    <citation type="submission" date="2017-09" db="EMBL/GenBank/DDBJ databases">
        <title>Metaegenomics of thermophilic ammonia-oxidizing enrichment culture.</title>
        <authorList>
            <person name="Kato S."/>
            <person name="Suzuki K."/>
        </authorList>
    </citation>
    <scope>NUCLEOTIDE SEQUENCE [LARGE SCALE GENOMIC DNA]</scope>
</reference>
<dbReference type="Proteomes" id="UP000236173">
    <property type="component" value="Unassembled WGS sequence"/>
</dbReference>
<organism evidence="1 2">
    <name type="scientific">Candidatus Fervidibacter japonicus</name>
    <dbReference type="NCBI Taxonomy" id="2035412"/>
    <lineage>
        <taxon>Bacteria</taxon>
        <taxon>Candidatus Fervidibacterota</taxon>
        <taxon>Candidatus Fervidibacter</taxon>
    </lineage>
</organism>
<dbReference type="EMBL" id="BEHT01000023">
    <property type="protein sequence ID" value="GBC99221.1"/>
    <property type="molecule type" value="Genomic_DNA"/>
</dbReference>